<feature type="compositionally biased region" description="Polar residues" evidence="1">
    <location>
        <begin position="26"/>
        <end position="38"/>
    </location>
</feature>
<proteinExistence type="predicted"/>
<keyword evidence="4" id="KW-1185">Reference proteome</keyword>
<reference evidence="3" key="1">
    <citation type="submission" date="2023-02" db="EMBL/GenBank/DDBJ databases">
        <title>Georgenia sp.10Sc9-8, isolated from a soil sample collected from the Taklamakan desert.</title>
        <authorList>
            <person name="Liu S."/>
        </authorList>
    </citation>
    <scope>NUCLEOTIDE SEQUENCE</scope>
    <source>
        <strain evidence="3">10Sc9-8</strain>
    </source>
</reference>
<accession>A0ABT5TWU5</accession>
<dbReference type="PANTHER" id="PTHR30290:SF65">
    <property type="entry name" value="MONOACYL PHOSPHATIDYLINOSITOL TETRAMANNOSIDE-BINDING PROTEIN LPQW-RELATED"/>
    <property type="match status" value="1"/>
</dbReference>
<dbReference type="PANTHER" id="PTHR30290">
    <property type="entry name" value="PERIPLASMIC BINDING COMPONENT OF ABC TRANSPORTER"/>
    <property type="match status" value="1"/>
</dbReference>
<dbReference type="Pfam" id="PF00496">
    <property type="entry name" value="SBP_bac_5"/>
    <property type="match status" value="1"/>
</dbReference>
<evidence type="ECO:0000313" key="3">
    <source>
        <dbReference type="EMBL" id="MDD9206539.1"/>
    </source>
</evidence>
<protein>
    <submittedName>
        <fullName evidence="3">ABC transporter substrate-binding protein</fullName>
    </submittedName>
</protein>
<sequence>MTASALVLAACTSGTPEDGGDAPGEDTTNGSEDSGQPETTEKEDLGITETAEGEIYYSIGQDEWSGYNAFTADTYSTYNSAVSDRLNPGGFFYFGTDGTIYENEEFGTAEVQSGLEGDEQLVIEYTVNDGVAWSDGNEIDYADFLFEWVSQNPEWLSPDPENPVFNHVSGTDYTVTNVPDGPQGEAGDKSFTVEYQEKYPDWRLITGAYLLPAHVVAEQIGITEDELVEAIKNEDVETLTEAAEFWNNWLSPNPGELPDPAVAPSGGPYQLMEGGWEAGQSITLEANPNYWGTPPATDRLTIRFLAADAHLQALQNGDLHVIEPQATVDTVSQLESLGDQVEVQSGQSLTWEHLDFNFNNGVFSDEEGGQALREAFAMCVPRQQIVDNLIAPIDDSAEVMNAREVFPFQDNYDE</sequence>
<dbReference type="Gene3D" id="3.10.105.10">
    <property type="entry name" value="Dipeptide-binding Protein, Domain 3"/>
    <property type="match status" value="1"/>
</dbReference>
<dbReference type="Proteomes" id="UP001165561">
    <property type="component" value="Unassembled WGS sequence"/>
</dbReference>
<feature type="region of interest" description="Disordered" evidence="1">
    <location>
        <begin position="9"/>
        <end position="49"/>
    </location>
</feature>
<dbReference type="Gene3D" id="3.90.76.10">
    <property type="entry name" value="Dipeptide-binding Protein, Domain 1"/>
    <property type="match status" value="1"/>
</dbReference>
<gene>
    <name evidence="3" type="ORF">PU560_08675</name>
</gene>
<dbReference type="InterPro" id="IPR039424">
    <property type="entry name" value="SBP_5"/>
</dbReference>
<comment type="caution">
    <text evidence="3">The sequence shown here is derived from an EMBL/GenBank/DDBJ whole genome shotgun (WGS) entry which is preliminary data.</text>
</comment>
<dbReference type="EMBL" id="JARACI010000913">
    <property type="protein sequence ID" value="MDD9206539.1"/>
    <property type="molecule type" value="Genomic_DNA"/>
</dbReference>
<feature type="domain" description="Solute-binding protein family 5" evidence="2">
    <location>
        <begin position="118"/>
        <end position="413"/>
    </location>
</feature>
<dbReference type="InterPro" id="IPR000914">
    <property type="entry name" value="SBP_5_dom"/>
</dbReference>
<name>A0ABT5TWU5_9MICO</name>
<organism evidence="3 4">
    <name type="scientific">Georgenia halotolerans</name>
    <dbReference type="NCBI Taxonomy" id="3028317"/>
    <lineage>
        <taxon>Bacteria</taxon>
        <taxon>Bacillati</taxon>
        <taxon>Actinomycetota</taxon>
        <taxon>Actinomycetes</taxon>
        <taxon>Micrococcales</taxon>
        <taxon>Bogoriellaceae</taxon>
        <taxon>Georgenia</taxon>
    </lineage>
</organism>
<evidence type="ECO:0000259" key="2">
    <source>
        <dbReference type="Pfam" id="PF00496"/>
    </source>
</evidence>
<dbReference type="SUPFAM" id="SSF53850">
    <property type="entry name" value="Periplasmic binding protein-like II"/>
    <property type="match status" value="1"/>
</dbReference>
<evidence type="ECO:0000256" key="1">
    <source>
        <dbReference type="SAM" id="MobiDB-lite"/>
    </source>
</evidence>
<dbReference type="Gene3D" id="3.40.190.10">
    <property type="entry name" value="Periplasmic binding protein-like II"/>
    <property type="match status" value="1"/>
</dbReference>
<feature type="non-terminal residue" evidence="3">
    <location>
        <position position="414"/>
    </location>
</feature>
<evidence type="ECO:0000313" key="4">
    <source>
        <dbReference type="Proteomes" id="UP001165561"/>
    </source>
</evidence>